<name>A0AAV9JM46_9PEZI</name>
<evidence type="ECO:0000313" key="2">
    <source>
        <dbReference type="EMBL" id="KAK4546090.1"/>
    </source>
</evidence>
<keyword evidence="3" id="KW-1185">Reference proteome</keyword>
<gene>
    <name evidence="2" type="ORF">LTR36_002227</name>
</gene>
<reference evidence="2 3" key="1">
    <citation type="submission" date="2021-11" db="EMBL/GenBank/DDBJ databases">
        <title>Black yeast isolated from Biological Soil Crust.</title>
        <authorList>
            <person name="Kurbessoian T."/>
        </authorList>
    </citation>
    <scope>NUCLEOTIDE SEQUENCE [LARGE SCALE GENOMIC DNA]</scope>
    <source>
        <strain evidence="2 3">CCFEE 5522</strain>
    </source>
</reference>
<proteinExistence type="predicted"/>
<dbReference type="PANTHER" id="PTHR46301:SF77">
    <property type="entry name" value="F-BOX ONLY PROTEIN 6"/>
    <property type="match status" value="1"/>
</dbReference>
<dbReference type="InterPro" id="IPR001810">
    <property type="entry name" value="F-box_dom"/>
</dbReference>
<accession>A0AAV9JM46</accession>
<comment type="caution">
    <text evidence="2">The sequence shown here is derived from an EMBL/GenBank/DDBJ whole genome shotgun (WGS) entry which is preliminary data.</text>
</comment>
<dbReference type="Proteomes" id="UP001324427">
    <property type="component" value="Unassembled WGS sequence"/>
</dbReference>
<evidence type="ECO:0000313" key="3">
    <source>
        <dbReference type="Proteomes" id="UP001324427"/>
    </source>
</evidence>
<feature type="domain" description="F-box" evidence="1">
    <location>
        <begin position="7"/>
        <end position="47"/>
    </location>
</feature>
<dbReference type="Gene3D" id="1.20.1280.50">
    <property type="match status" value="1"/>
</dbReference>
<protein>
    <recommendedName>
        <fullName evidence="1">F-box domain-containing protein</fullName>
    </recommendedName>
</protein>
<organism evidence="2 3">
    <name type="scientific">Oleoguttula mirabilis</name>
    <dbReference type="NCBI Taxonomy" id="1507867"/>
    <lineage>
        <taxon>Eukaryota</taxon>
        <taxon>Fungi</taxon>
        <taxon>Dikarya</taxon>
        <taxon>Ascomycota</taxon>
        <taxon>Pezizomycotina</taxon>
        <taxon>Dothideomycetes</taxon>
        <taxon>Dothideomycetidae</taxon>
        <taxon>Mycosphaerellales</taxon>
        <taxon>Teratosphaeriaceae</taxon>
        <taxon>Oleoguttula</taxon>
    </lineage>
</organism>
<evidence type="ECO:0000259" key="1">
    <source>
        <dbReference type="SMART" id="SM00256"/>
    </source>
</evidence>
<dbReference type="PANTHER" id="PTHR46301">
    <property type="entry name" value="F-BOX/KELCH-REPEAT PROTEIN"/>
    <property type="match status" value="1"/>
</dbReference>
<dbReference type="SMART" id="SM00256">
    <property type="entry name" value="FBOX"/>
    <property type="match status" value="2"/>
</dbReference>
<dbReference type="AlphaFoldDB" id="A0AAV9JM46"/>
<sequence>MERVLKIPELLENILLHLPTRDLLVNASLVCKDWQDTITASPHLQRALSVKPLSGRPLYMIMRNTAWGWAEDEDDQRAYRVFKNSFCAVVAKTLNSDHPTPERLAAVERPEASWRQILPCITDLPRPSPKKSQEASGSLIYCGLTRRLYVGTSTRRRVAWFSAGRVWAGSLPHHVTEGAMDVSMHGAEPDSSTTDDDNAARNVFNVPELLEAILLLMPIKALLTKADRVCRQWHATIQASPKLQRALFFQPVGSKRLVSVTYNAREPSLAGAPARYCAAGWTRLEEHKDDSHKHKVIRNPFRPSLYGERSPSVSSQTAEASWRRMFVCQPPATTVRIYYGGHEQFDHDKGAICTVSNARGVKMADLVHVCSKHVAHQPIVIFGEDLWENVESAADVRHLVKRHGTSIWKEVN</sequence>
<dbReference type="SUPFAM" id="SSF81383">
    <property type="entry name" value="F-box domain"/>
    <property type="match status" value="2"/>
</dbReference>
<dbReference type="Pfam" id="PF00646">
    <property type="entry name" value="F-box"/>
    <property type="match status" value="1"/>
</dbReference>
<dbReference type="GO" id="GO:0004842">
    <property type="term" value="F:ubiquitin-protein transferase activity"/>
    <property type="evidence" value="ECO:0007669"/>
    <property type="project" value="TreeGrafter"/>
</dbReference>
<feature type="domain" description="F-box" evidence="1">
    <location>
        <begin position="206"/>
        <end position="246"/>
    </location>
</feature>
<dbReference type="InterPro" id="IPR036047">
    <property type="entry name" value="F-box-like_dom_sf"/>
</dbReference>
<dbReference type="GO" id="GO:0031146">
    <property type="term" value="P:SCF-dependent proteasomal ubiquitin-dependent protein catabolic process"/>
    <property type="evidence" value="ECO:0007669"/>
    <property type="project" value="TreeGrafter"/>
</dbReference>
<dbReference type="EMBL" id="JAVFHQ010000016">
    <property type="protein sequence ID" value="KAK4546090.1"/>
    <property type="molecule type" value="Genomic_DNA"/>
</dbReference>